<evidence type="ECO:0000259" key="1">
    <source>
        <dbReference type="Pfam" id="PF06283"/>
    </source>
</evidence>
<sequence length="266" mass="30389">MIKVTVWNECRHEKEDADVQEVYPETIGGCIVNQLAPYGFDLTLATLDDADQGWPQSRIDETEVAIWWGHRYHDELSDALIDKLQARVLAGMGLIVLHSGHHAKLFKRLMGTSCNLSWREAEGGERERVWCLKPAHPIAYNIPPQIELPQSEMYGEPFDIPDPDELIFNSWYQGGEVLRSGCTFTRGRGRIFFFAPGHETFPIYRNPHITQILANAIQWAHQPHTTGWMMGNWGRPVPLEAGAPKQTYFKKPRKLMLAEKAAKKQK</sequence>
<accession>A0ABV6BBV9</accession>
<keyword evidence="3" id="KW-1185">Reference proteome</keyword>
<organism evidence="2 3">
    <name type="scientific">Rheinheimera tilapiae</name>
    <dbReference type="NCBI Taxonomy" id="875043"/>
    <lineage>
        <taxon>Bacteria</taxon>
        <taxon>Pseudomonadati</taxon>
        <taxon>Pseudomonadota</taxon>
        <taxon>Gammaproteobacteria</taxon>
        <taxon>Chromatiales</taxon>
        <taxon>Chromatiaceae</taxon>
        <taxon>Rheinheimera</taxon>
    </lineage>
</organism>
<dbReference type="SUPFAM" id="SSF52317">
    <property type="entry name" value="Class I glutamine amidotransferase-like"/>
    <property type="match status" value="1"/>
</dbReference>
<reference evidence="2 3" key="1">
    <citation type="submission" date="2024-09" db="EMBL/GenBank/DDBJ databases">
        <authorList>
            <person name="Sun Q."/>
            <person name="Mori K."/>
        </authorList>
    </citation>
    <scope>NUCLEOTIDE SEQUENCE [LARGE SCALE GENOMIC DNA]</scope>
    <source>
        <strain evidence="2 3">KCTC 23315</strain>
    </source>
</reference>
<dbReference type="InterPro" id="IPR029010">
    <property type="entry name" value="ThuA-like"/>
</dbReference>
<evidence type="ECO:0000313" key="3">
    <source>
        <dbReference type="Proteomes" id="UP001589813"/>
    </source>
</evidence>
<protein>
    <submittedName>
        <fullName evidence="2">ThuA domain-containing protein</fullName>
    </submittedName>
</protein>
<evidence type="ECO:0000313" key="2">
    <source>
        <dbReference type="EMBL" id="MFC0048356.1"/>
    </source>
</evidence>
<dbReference type="Pfam" id="PF06283">
    <property type="entry name" value="ThuA"/>
    <property type="match status" value="1"/>
</dbReference>
<gene>
    <name evidence="2" type="ORF">ACFFJP_08645</name>
</gene>
<dbReference type="Gene3D" id="3.40.50.880">
    <property type="match status" value="1"/>
</dbReference>
<dbReference type="EMBL" id="JBHLXP010000001">
    <property type="protein sequence ID" value="MFC0048356.1"/>
    <property type="molecule type" value="Genomic_DNA"/>
</dbReference>
<proteinExistence type="predicted"/>
<name>A0ABV6BBV9_9GAMM</name>
<dbReference type="RefSeq" id="WP_377242471.1">
    <property type="nucleotide sequence ID" value="NZ_JBHLXP010000001.1"/>
</dbReference>
<feature type="domain" description="ThuA-like" evidence="1">
    <location>
        <begin position="3"/>
        <end position="220"/>
    </location>
</feature>
<dbReference type="InterPro" id="IPR009381">
    <property type="entry name" value="Trehalose_catabolism_ThuA_prok"/>
</dbReference>
<comment type="caution">
    <text evidence="2">The sequence shown here is derived from an EMBL/GenBank/DDBJ whole genome shotgun (WGS) entry which is preliminary data.</text>
</comment>
<dbReference type="PIRSF" id="PIRSF030013">
    <property type="entry name" value="ThuA"/>
    <property type="match status" value="1"/>
</dbReference>
<dbReference type="InterPro" id="IPR029062">
    <property type="entry name" value="Class_I_gatase-like"/>
</dbReference>
<dbReference type="Proteomes" id="UP001589813">
    <property type="component" value="Unassembled WGS sequence"/>
</dbReference>